<dbReference type="SUPFAM" id="SSF51569">
    <property type="entry name" value="Aldolase"/>
    <property type="match status" value="1"/>
</dbReference>
<dbReference type="GO" id="GO:0019877">
    <property type="term" value="P:diaminopimelate biosynthetic process"/>
    <property type="evidence" value="ECO:0007669"/>
    <property type="project" value="UniProtKB-UniRule"/>
</dbReference>
<evidence type="ECO:0000256" key="8">
    <source>
        <dbReference type="ARBA" id="ARBA00023154"/>
    </source>
</evidence>
<comment type="function">
    <text evidence="1 12">Catalyzes the condensation of (S)-aspartate-beta-semialdehyde [(S)-ASA] and pyruvate to 4-hydroxy-tetrahydrodipicolinate (HTPA).</text>
</comment>
<dbReference type="InterPro" id="IPR020625">
    <property type="entry name" value="Schiff_base-form_aldolases_AS"/>
</dbReference>
<evidence type="ECO:0000256" key="15">
    <source>
        <dbReference type="PIRSR" id="PIRSR001365-2"/>
    </source>
</evidence>
<comment type="subcellular location">
    <subcellularLocation>
        <location evidence="12">Cytoplasm</location>
    </subcellularLocation>
</comment>
<evidence type="ECO:0000256" key="2">
    <source>
        <dbReference type="ARBA" id="ARBA00005120"/>
    </source>
</evidence>
<comment type="similarity">
    <text evidence="3 12 13">Belongs to the DapA family.</text>
</comment>
<dbReference type="SMART" id="SM01130">
    <property type="entry name" value="DHDPS"/>
    <property type="match status" value="1"/>
</dbReference>
<dbReference type="InterPro" id="IPR013785">
    <property type="entry name" value="Aldolase_TIM"/>
</dbReference>
<organism evidence="16 17">
    <name type="scientific">Hoeflea halophila</name>
    <dbReference type="NCBI Taxonomy" id="714899"/>
    <lineage>
        <taxon>Bacteria</taxon>
        <taxon>Pseudomonadati</taxon>
        <taxon>Pseudomonadota</taxon>
        <taxon>Alphaproteobacteria</taxon>
        <taxon>Hyphomicrobiales</taxon>
        <taxon>Rhizobiaceae</taxon>
        <taxon>Hoeflea</taxon>
    </lineage>
</organism>
<accession>A0A286HNM3</accession>
<comment type="caution">
    <text evidence="12">Was originally thought to be a dihydrodipicolinate synthase (DHDPS), catalyzing the condensation of (S)-aspartate-beta-semialdehyde [(S)-ASA] and pyruvate to dihydrodipicolinate (DHDP). However, it was shown in E.coli that the product of the enzymatic reaction is not dihydrodipicolinate but in fact (4S)-4-hydroxy-2,3,4,5-tetrahydro-(2S)-dipicolinic acid (HTPA), and that the consecutive dehydration reaction leading to DHDP is not spontaneous but catalyzed by DapB.</text>
</comment>
<dbReference type="PANTHER" id="PTHR12128:SF66">
    <property type="entry name" value="4-HYDROXY-2-OXOGLUTARATE ALDOLASE, MITOCHONDRIAL"/>
    <property type="match status" value="1"/>
</dbReference>
<keyword evidence="6 12" id="KW-0028">Amino-acid biosynthesis</keyword>
<keyword evidence="7 12" id="KW-0220">Diaminopimelate biosynthesis</keyword>
<dbReference type="NCBIfam" id="TIGR00674">
    <property type="entry name" value="dapA"/>
    <property type="match status" value="1"/>
</dbReference>
<evidence type="ECO:0000256" key="12">
    <source>
        <dbReference type="HAMAP-Rule" id="MF_00418"/>
    </source>
</evidence>
<dbReference type="GO" id="GO:0005829">
    <property type="term" value="C:cytosol"/>
    <property type="evidence" value="ECO:0007669"/>
    <property type="project" value="TreeGrafter"/>
</dbReference>
<gene>
    <name evidence="12" type="primary">dapA</name>
    <name evidence="16" type="ORF">SAMN05877838_0620</name>
</gene>
<dbReference type="HAMAP" id="MF_00418">
    <property type="entry name" value="DapA"/>
    <property type="match status" value="1"/>
</dbReference>
<evidence type="ECO:0000256" key="7">
    <source>
        <dbReference type="ARBA" id="ARBA00022915"/>
    </source>
</evidence>
<dbReference type="Gene3D" id="3.20.20.70">
    <property type="entry name" value="Aldolase class I"/>
    <property type="match status" value="1"/>
</dbReference>
<dbReference type="RefSeq" id="WP_097104975.1">
    <property type="nucleotide sequence ID" value="NZ_OCPC01000001.1"/>
</dbReference>
<dbReference type="CDD" id="cd00950">
    <property type="entry name" value="DHDPS"/>
    <property type="match status" value="1"/>
</dbReference>
<dbReference type="OrthoDB" id="9782828at2"/>
<feature type="site" description="Part of a proton relay during catalysis" evidence="12">
    <location>
        <position position="44"/>
    </location>
</feature>
<feature type="binding site" evidence="12 15">
    <location>
        <position position="45"/>
    </location>
    <ligand>
        <name>pyruvate</name>
        <dbReference type="ChEBI" id="CHEBI:15361"/>
    </ligand>
</feature>
<evidence type="ECO:0000256" key="6">
    <source>
        <dbReference type="ARBA" id="ARBA00022605"/>
    </source>
</evidence>
<evidence type="ECO:0000256" key="5">
    <source>
        <dbReference type="ARBA" id="ARBA00022490"/>
    </source>
</evidence>
<evidence type="ECO:0000313" key="17">
    <source>
        <dbReference type="Proteomes" id="UP000219465"/>
    </source>
</evidence>
<name>A0A286HNM3_9HYPH</name>
<dbReference type="EC" id="4.3.3.7" evidence="4 12"/>
<feature type="active site" description="Proton donor/acceptor" evidence="12 14">
    <location>
        <position position="133"/>
    </location>
</feature>
<comment type="pathway">
    <text evidence="2 12">Amino-acid biosynthesis; L-lysine biosynthesis via DAP pathway; (S)-tetrahydrodipicolinate from L-aspartate: step 3/4.</text>
</comment>
<evidence type="ECO:0000256" key="10">
    <source>
        <dbReference type="ARBA" id="ARBA00023270"/>
    </source>
</evidence>
<evidence type="ECO:0000256" key="9">
    <source>
        <dbReference type="ARBA" id="ARBA00023239"/>
    </source>
</evidence>
<evidence type="ECO:0000256" key="3">
    <source>
        <dbReference type="ARBA" id="ARBA00007592"/>
    </source>
</evidence>
<evidence type="ECO:0000256" key="1">
    <source>
        <dbReference type="ARBA" id="ARBA00003294"/>
    </source>
</evidence>
<keyword evidence="17" id="KW-1185">Reference proteome</keyword>
<dbReference type="InterPro" id="IPR020624">
    <property type="entry name" value="Schiff_base-form_aldolases_CS"/>
</dbReference>
<feature type="active site" description="Schiff-base intermediate with substrate" evidence="12 14">
    <location>
        <position position="162"/>
    </location>
</feature>
<dbReference type="Pfam" id="PF00701">
    <property type="entry name" value="DHDPS"/>
    <property type="match status" value="1"/>
</dbReference>
<keyword evidence="10 12" id="KW-0704">Schiff base</keyword>
<dbReference type="PRINTS" id="PR00146">
    <property type="entry name" value="DHPICSNTHASE"/>
</dbReference>
<evidence type="ECO:0000256" key="14">
    <source>
        <dbReference type="PIRSR" id="PIRSR001365-1"/>
    </source>
</evidence>
<dbReference type="InterPro" id="IPR002220">
    <property type="entry name" value="DapA-like"/>
</dbReference>
<dbReference type="GO" id="GO:0008840">
    <property type="term" value="F:4-hydroxy-tetrahydrodipicolinate synthase activity"/>
    <property type="evidence" value="ECO:0007669"/>
    <property type="project" value="UniProtKB-UniRule"/>
</dbReference>
<dbReference type="PIRSF" id="PIRSF001365">
    <property type="entry name" value="DHDPS"/>
    <property type="match status" value="1"/>
</dbReference>
<evidence type="ECO:0000256" key="11">
    <source>
        <dbReference type="ARBA" id="ARBA00047836"/>
    </source>
</evidence>
<feature type="site" description="Part of a proton relay during catalysis" evidence="12">
    <location>
        <position position="107"/>
    </location>
</feature>
<dbReference type="UniPathway" id="UPA00034">
    <property type="reaction ID" value="UER00017"/>
</dbReference>
<evidence type="ECO:0000256" key="4">
    <source>
        <dbReference type="ARBA" id="ARBA00012086"/>
    </source>
</evidence>
<comment type="subunit">
    <text evidence="12">Homotetramer; dimer of dimers.</text>
</comment>
<dbReference type="EMBL" id="OCPC01000001">
    <property type="protein sequence ID" value="SOE08889.1"/>
    <property type="molecule type" value="Genomic_DNA"/>
</dbReference>
<sequence>MFTGSLPALITPFTDSGAVDEDGFAGHVEWMIKEGSNGLVPVGTTGESPTLTHAEHKRVVELCVEVAARRVPVIAGAGSNNTAESIELAVHAEKAGADAVLVVTPYYNKPTQKGLYLHFKAVAEATKLPIIIYNIPPRSVVDMSVETMAALHRDFPSIIGVKDATGNLARVPEQRMACGKDFVQLSGEDPTALGFNVHGGVGCISVTANVAPRQCAEFQQATLRGDYATALTMLDRLMPLHKAIFAEPGVAGVKYCLGKMGLIKNVVRSPLTTVEPATAALLDAALAKAGVATG</sequence>
<keyword evidence="9 12" id="KW-0456">Lyase</keyword>
<dbReference type="PANTHER" id="PTHR12128">
    <property type="entry name" value="DIHYDRODIPICOLINATE SYNTHASE"/>
    <property type="match status" value="1"/>
</dbReference>
<dbReference type="PROSITE" id="PS00665">
    <property type="entry name" value="DHDPS_1"/>
    <property type="match status" value="1"/>
</dbReference>
<feature type="binding site" evidence="12 15">
    <location>
        <position position="204"/>
    </location>
    <ligand>
        <name>pyruvate</name>
        <dbReference type="ChEBI" id="CHEBI:15361"/>
    </ligand>
</feature>
<dbReference type="PROSITE" id="PS00666">
    <property type="entry name" value="DHDPS_2"/>
    <property type="match status" value="1"/>
</dbReference>
<protein>
    <recommendedName>
        <fullName evidence="4 12">4-hydroxy-tetrahydrodipicolinate synthase</fullName>
        <shortName evidence="12">HTPA synthase</shortName>
        <ecNumber evidence="4 12">4.3.3.7</ecNumber>
    </recommendedName>
</protein>
<dbReference type="GO" id="GO:0009089">
    <property type="term" value="P:lysine biosynthetic process via diaminopimelate"/>
    <property type="evidence" value="ECO:0007669"/>
    <property type="project" value="UniProtKB-UniRule"/>
</dbReference>
<keyword evidence="5 12" id="KW-0963">Cytoplasm</keyword>
<comment type="catalytic activity">
    <reaction evidence="11 12">
        <text>L-aspartate 4-semialdehyde + pyruvate = (2S,4S)-4-hydroxy-2,3,4,5-tetrahydrodipicolinate + H2O + H(+)</text>
        <dbReference type="Rhea" id="RHEA:34171"/>
        <dbReference type="ChEBI" id="CHEBI:15361"/>
        <dbReference type="ChEBI" id="CHEBI:15377"/>
        <dbReference type="ChEBI" id="CHEBI:15378"/>
        <dbReference type="ChEBI" id="CHEBI:67139"/>
        <dbReference type="ChEBI" id="CHEBI:537519"/>
        <dbReference type="EC" id="4.3.3.7"/>
    </reaction>
</comment>
<dbReference type="InterPro" id="IPR005263">
    <property type="entry name" value="DapA"/>
</dbReference>
<proteinExistence type="inferred from homology"/>
<reference evidence="17" key="1">
    <citation type="submission" date="2017-08" db="EMBL/GenBank/DDBJ databases">
        <authorList>
            <person name="Varghese N."/>
            <person name="Submissions S."/>
        </authorList>
    </citation>
    <scope>NUCLEOTIDE SEQUENCE [LARGE SCALE GENOMIC DNA]</scope>
    <source>
        <strain evidence="17">KCTC 23107</strain>
    </source>
</reference>
<dbReference type="AlphaFoldDB" id="A0A286HNM3"/>
<evidence type="ECO:0000313" key="16">
    <source>
        <dbReference type="EMBL" id="SOE08889.1"/>
    </source>
</evidence>
<dbReference type="Proteomes" id="UP000219465">
    <property type="component" value="Unassembled WGS sequence"/>
</dbReference>
<keyword evidence="8 12" id="KW-0457">Lysine biosynthesis</keyword>
<evidence type="ECO:0000256" key="13">
    <source>
        <dbReference type="PIRNR" id="PIRNR001365"/>
    </source>
</evidence>